<evidence type="ECO:0000256" key="9">
    <source>
        <dbReference type="ARBA" id="ARBA00023033"/>
    </source>
</evidence>
<dbReference type="Pfam" id="PF01082">
    <property type="entry name" value="Cu2_monooxygen"/>
    <property type="match status" value="1"/>
</dbReference>
<keyword evidence="7" id="KW-0560">Oxidoreductase</keyword>
<dbReference type="PRINTS" id="PR00790">
    <property type="entry name" value="PAMONOXGNASE"/>
</dbReference>
<evidence type="ECO:0000256" key="14">
    <source>
        <dbReference type="PIRSR" id="PIRSR600720-3"/>
    </source>
</evidence>
<dbReference type="GO" id="GO:0006518">
    <property type="term" value="P:peptide metabolic process"/>
    <property type="evidence" value="ECO:0007669"/>
    <property type="project" value="InterPro"/>
</dbReference>
<dbReference type="InterPro" id="IPR000323">
    <property type="entry name" value="Cu2_ascorb_mOase_N"/>
</dbReference>
<evidence type="ECO:0000256" key="5">
    <source>
        <dbReference type="ARBA" id="ARBA00022723"/>
    </source>
</evidence>
<dbReference type="GO" id="GO:0005576">
    <property type="term" value="C:extracellular region"/>
    <property type="evidence" value="ECO:0007669"/>
    <property type="project" value="UniProtKB-SubCell"/>
</dbReference>
<dbReference type="InterPro" id="IPR014784">
    <property type="entry name" value="Cu2_ascorb_mOase-like_C"/>
</dbReference>
<dbReference type="Proteomes" id="UP001152759">
    <property type="component" value="Chromosome 1"/>
</dbReference>
<dbReference type="InterPro" id="IPR008977">
    <property type="entry name" value="PHM/PNGase_F_dom_sf"/>
</dbReference>
<dbReference type="PANTHER" id="PTHR10680:SF14">
    <property type="entry name" value="PEPTIDYL-GLYCINE ALPHA-AMIDATING MONOOXYGENASE"/>
    <property type="match status" value="1"/>
</dbReference>
<comment type="subcellular location">
    <subcellularLocation>
        <location evidence="1">Secreted</location>
    </subcellularLocation>
</comment>
<comment type="catalytic activity">
    <reaction evidence="12">
        <text>a [peptide]-C-terminal glycine + 2 L-ascorbate + O2 = a [peptide]-C-terminal (2S)-2-hydroxyglycine + 2 monodehydro-L-ascorbate radical + H2O</text>
        <dbReference type="Rhea" id="RHEA:21452"/>
        <dbReference type="Rhea" id="RHEA-COMP:13486"/>
        <dbReference type="Rhea" id="RHEA-COMP:15321"/>
        <dbReference type="ChEBI" id="CHEBI:15377"/>
        <dbReference type="ChEBI" id="CHEBI:15379"/>
        <dbReference type="ChEBI" id="CHEBI:38290"/>
        <dbReference type="ChEBI" id="CHEBI:59513"/>
        <dbReference type="ChEBI" id="CHEBI:137000"/>
        <dbReference type="ChEBI" id="CHEBI:142768"/>
        <dbReference type="EC" id="1.14.17.3"/>
    </reaction>
</comment>
<evidence type="ECO:0000256" key="3">
    <source>
        <dbReference type="ARBA" id="ARBA00012689"/>
    </source>
</evidence>
<comment type="cofactor">
    <cofactor evidence="13">
        <name>Cu(2+)</name>
        <dbReference type="ChEBI" id="CHEBI:29036"/>
    </cofactor>
    <text evidence="13">Binds 2 Cu(2+) ions per subunit.</text>
</comment>
<evidence type="ECO:0000256" key="4">
    <source>
        <dbReference type="ARBA" id="ARBA00022525"/>
    </source>
</evidence>
<feature type="binding site" evidence="13">
    <location>
        <position position="215"/>
    </location>
    <ligand>
        <name>Cu(2+)</name>
        <dbReference type="ChEBI" id="CHEBI:29036"/>
        <label>1</label>
        <note>catalytic</note>
    </ligand>
</feature>
<keyword evidence="11" id="KW-0325">Glycoprotein</keyword>
<evidence type="ECO:0000256" key="1">
    <source>
        <dbReference type="ARBA" id="ARBA00004613"/>
    </source>
</evidence>
<evidence type="ECO:0000256" key="13">
    <source>
        <dbReference type="PIRSR" id="PIRSR600720-2"/>
    </source>
</evidence>
<keyword evidence="5 13" id="KW-0479">Metal-binding</keyword>
<evidence type="ECO:0000259" key="16">
    <source>
        <dbReference type="Pfam" id="PF01082"/>
    </source>
</evidence>
<proteinExistence type="inferred from homology"/>
<feature type="binding site" evidence="13">
    <location>
        <position position="292"/>
    </location>
    <ligand>
        <name>Cu(2+)</name>
        <dbReference type="ChEBI" id="CHEBI:29036"/>
        <label>1</label>
        <note>catalytic</note>
    </ligand>
</feature>
<feature type="disulfide bond" evidence="14">
    <location>
        <begin position="199"/>
        <end position="312"/>
    </location>
</feature>
<sequence length="341" mass="38615">MVIKYSYFLFVILAFASRNTCSAIVIKKFPFLMPNIHPFIDDLYICTAVRIDYSKPYHIVAFEPNATMHTAHHILLYGCKEPSTTLSVWNCGEMSSTLDGLPAFNPCKSGSEIIYAWARDAPPFNLPEGVGFLVGGDSPIQYLILQVHYAHKYKDGESDRSGLILHYTEEPLPRTAAVILLGTGGQIHPKRIEHMEASCNIEEHKVLHPVAYRTHTHQLGKVVSGYVIREENGKQVWTLLGKRDPLTPQMFYPVETPDNFTIRYGDKLAARCTMKNTRDKIVEVGQTSMDEMCNFYLTYWVEKTSPLEQKYCFTNGPPAYHWGEDDGIDVNRIPESASSLN</sequence>
<keyword evidence="9" id="KW-0503">Monooxygenase</keyword>
<feature type="domain" description="Copper type II ascorbate-dependent monooxygenase N-terminal" evidence="16">
    <location>
        <begin position="30"/>
        <end position="152"/>
    </location>
</feature>
<evidence type="ECO:0000256" key="8">
    <source>
        <dbReference type="ARBA" id="ARBA00023008"/>
    </source>
</evidence>
<dbReference type="GO" id="GO:0005507">
    <property type="term" value="F:copper ion binding"/>
    <property type="evidence" value="ECO:0007669"/>
    <property type="project" value="InterPro"/>
</dbReference>
<feature type="chain" id="PRO_5040333783" description="peptidylglycine monooxygenase" evidence="15">
    <location>
        <begin position="24"/>
        <end position="341"/>
    </location>
</feature>
<dbReference type="EMBL" id="OU963862">
    <property type="protein sequence ID" value="CAH0381348.1"/>
    <property type="molecule type" value="Genomic_DNA"/>
</dbReference>
<feature type="binding site" evidence="13">
    <location>
        <position position="217"/>
    </location>
    <ligand>
        <name>Cu(2+)</name>
        <dbReference type="ChEBI" id="CHEBI:29036"/>
        <label>1</label>
        <note>catalytic</note>
    </ligand>
</feature>
<keyword evidence="19" id="KW-1185">Reference proteome</keyword>
<evidence type="ECO:0000256" key="2">
    <source>
        <dbReference type="ARBA" id="ARBA00010676"/>
    </source>
</evidence>
<feature type="signal peptide" evidence="15">
    <location>
        <begin position="1"/>
        <end position="23"/>
    </location>
</feature>
<dbReference type="GO" id="GO:0016020">
    <property type="term" value="C:membrane"/>
    <property type="evidence" value="ECO:0007669"/>
    <property type="project" value="InterPro"/>
</dbReference>
<keyword evidence="8 13" id="KW-0186">Copper</keyword>
<dbReference type="Pfam" id="PF03712">
    <property type="entry name" value="Cu2_monoox_C"/>
    <property type="match status" value="1"/>
</dbReference>
<feature type="binding site" evidence="13">
    <location>
        <position position="72"/>
    </location>
    <ligand>
        <name>Cu(2+)</name>
        <dbReference type="ChEBI" id="CHEBI:29036"/>
        <label>1</label>
        <note>catalytic</note>
    </ligand>
</feature>
<evidence type="ECO:0000256" key="11">
    <source>
        <dbReference type="ARBA" id="ARBA00023180"/>
    </source>
</evidence>
<organism evidence="18 19">
    <name type="scientific">Bemisia tabaci</name>
    <name type="common">Sweetpotato whitefly</name>
    <name type="synonym">Aleurodes tabaci</name>
    <dbReference type="NCBI Taxonomy" id="7038"/>
    <lineage>
        <taxon>Eukaryota</taxon>
        <taxon>Metazoa</taxon>
        <taxon>Ecdysozoa</taxon>
        <taxon>Arthropoda</taxon>
        <taxon>Hexapoda</taxon>
        <taxon>Insecta</taxon>
        <taxon>Pterygota</taxon>
        <taxon>Neoptera</taxon>
        <taxon>Paraneoptera</taxon>
        <taxon>Hemiptera</taxon>
        <taxon>Sternorrhyncha</taxon>
        <taxon>Aleyrodoidea</taxon>
        <taxon>Aleyrodidae</taxon>
        <taxon>Aleyrodinae</taxon>
        <taxon>Bemisia</taxon>
    </lineage>
</organism>
<evidence type="ECO:0000256" key="10">
    <source>
        <dbReference type="ARBA" id="ARBA00023157"/>
    </source>
</evidence>
<evidence type="ECO:0000256" key="15">
    <source>
        <dbReference type="SAM" id="SignalP"/>
    </source>
</evidence>
<dbReference type="InterPro" id="IPR024548">
    <property type="entry name" value="Cu2_monoox_C"/>
</dbReference>
<keyword evidence="4" id="KW-0964">Secreted</keyword>
<dbReference type="PANTHER" id="PTHR10680">
    <property type="entry name" value="PEPTIDYL-GLYCINE ALPHA-AMIDATING MONOOXYGENASE"/>
    <property type="match status" value="1"/>
</dbReference>
<feature type="binding site" evidence="13">
    <location>
        <position position="148"/>
    </location>
    <ligand>
        <name>Cu(2+)</name>
        <dbReference type="ChEBI" id="CHEBI:29036"/>
        <label>1</label>
        <note>catalytic</note>
    </ligand>
</feature>
<dbReference type="SUPFAM" id="SSF49742">
    <property type="entry name" value="PHM/PNGase F"/>
    <property type="match status" value="2"/>
</dbReference>
<reference evidence="18" key="1">
    <citation type="submission" date="2021-12" db="EMBL/GenBank/DDBJ databases">
        <authorList>
            <person name="King R."/>
        </authorList>
    </citation>
    <scope>NUCLEOTIDE SEQUENCE</scope>
</reference>
<feature type="domain" description="Copper type II ascorbate-dependent monooxygenase C-terminal" evidence="17">
    <location>
        <begin position="175"/>
        <end position="322"/>
    </location>
</feature>
<comment type="similarity">
    <text evidence="2">Belongs to the copper type II ascorbate-dependent monooxygenase family.</text>
</comment>
<dbReference type="OrthoDB" id="10044505at2759"/>
<feature type="disulfide bond" evidence="14">
    <location>
        <begin position="46"/>
        <end position="91"/>
    </location>
</feature>
<gene>
    <name evidence="18" type="ORF">BEMITA_LOCUS1010</name>
</gene>
<evidence type="ECO:0000313" key="18">
    <source>
        <dbReference type="EMBL" id="CAH0381348.1"/>
    </source>
</evidence>
<dbReference type="EC" id="1.14.17.3" evidence="3"/>
<feature type="binding site" evidence="13">
    <location>
        <position position="73"/>
    </location>
    <ligand>
        <name>Cu(2+)</name>
        <dbReference type="ChEBI" id="CHEBI:29036"/>
        <label>1</label>
        <note>catalytic</note>
    </ligand>
</feature>
<feature type="disulfide bond" evidence="14">
    <location>
        <begin position="272"/>
        <end position="293"/>
    </location>
</feature>
<keyword evidence="6 15" id="KW-0732">Signal</keyword>
<evidence type="ECO:0000313" key="19">
    <source>
        <dbReference type="Proteomes" id="UP001152759"/>
    </source>
</evidence>
<dbReference type="AlphaFoldDB" id="A0A9P0EVX2"/>
<dbReference type="KEGG" id="btab:109039943"/>
<dbReference type="InterPro" id="IPR036939">
    <property type="entry name" value="Cu2_ascorb_mOase_N_sf"/>
</dbReference>
<evidence type="ECO:0000256" key="6">
    <source>
        <dbReference type="ARBA" id="ARBA00022729"/>
    </source>
</evidence>
<evidence type="ECO:0000256" key="7">
    <source>
        <dbReference type="ARBA" id="ARBA00023002"/>
    </source>
</evidence>
<keyword evidence="10 14" id="KW-1015">Disulfide bond</keyword>
<dbReference type="InterPro" id="IPR000720">
    <property type="entry name" value="PHM/PAL"/>
</dbReference>
<dbReference type="Gene3D" id="2.60.120.310">
    <property type="entry name" value="Copper type II, ascorbate-dependent monooxygenase, N-terminal domain"/>
    <property type="match status" value="1"/>
</dbReference>
<feature type="disulfide bond" evidence="14">
    <location>
        <begin position="79"/>
        <end position="107"/>
    </location>
</feature>
<accession>A0A9P0EVX2</accession>
<evidence type="ECO:0000259" key="17">
    <source>
        <dbReference type="Pfam" id="PF03712"/>
    </source>
</evidence>
<dbReference type="GO" id="GO:0004504">
    <property type="term" value="F:peptidylglycine monooxygenase activity"/>
    <property type="evidence" value="ECO:0007669"/>
    <property type="project" value="UniProtKB-EC"/>
</dbReference>
<evidence type="ECO:0000256" key="12">
    <source>
        <dbReference type="ARBA" id="ARBA00048431"/>
    </source>
</evidence>
<protein>
    <recommendedName>
        <fullName evidence="3">peptidylglycine monooxygenase</fullName>
        <ecNumber evidence="3">1.14.17.3</ecNumber>
    </recommendedName>
</protein>
<dbReference type="FunFam" id="2.60.120.310:FF:000005">
    <property type="entry name" value="Peptidylglycine alpha-hydroxylating monooxygenase"/>
    <property type="match status" value="1"/>
</dbReference>
<dbReference type="Gene3D" id="2.60.120.230">
    <property type="match status" value="1"/>
</dbReference>
<name>A0A9P0EVX2_BEMTA</name>